<organism evidence="2 3">
    <name type="scientific">Chytriomyces confervae</name>
    <dbReference type="NCBI Taxonomy" id="246404"/>
    <lineage>
        <taxon>Eukaryota</taxon>
        <taxon>Fungi</taxon>
        <taxon>Fungi incertae sedis</taxon>
        <taxon>Chytridiomycota</taxon>
        <taxon>Chytridiomycota incertae sedis</taxon>
        <taxon>Chytridiomycetes</taxon>
        <taxon>Chytridiales</taxon>
        <taxon>Chytriomycetaceae</taxon>
        <taxon>Chytriomyces</taxon>
    </lineage>
</organism>
<gene>
    <name evidence="2" type="ORF">CcCBS67573_g06696</name>
</gene>
<sequence length="112" mass="13297">METAKKSQVSLQAEIKYNQRVKEENRLQHQRDIINRNRVVQFVSNWQDNAVAVSIKSELKKIKESATSEIEMANHELLVLRRRDMAELLEQDVKTYKAELSQRKLAFYEDNY</sequence>
<name>A0A507F0X9_9FUNG</name>
<protein>
    <submittedName>
        <fullName evidence="2">Uncharacterized protein</fullName>
    </submittedName>
</protein>
<dbReference type="InterPro" id="IPR029375">
    <property type="entry name" value="CFAP141"/>
</dbReference>
<proteinExistence type="predicted"/>
<dbReference type="OrthoDB" id="2122938at2759"/>
<comment type="caution">
    <text evidence="2">The sequence shown here is derived from an EMBL/GenBank/DDBJ whole genome shotgun (WGS) entry which is preliminary data.</text>
</comment>
<feature type="coiled-coil region" evidence="1">
    <location>
        <begin position="56"/>
        <end position="83"/>
    </location>
</feature>
<keyword evidence="1" id="KW-0175">Coiled coil</keyword>
<dbReference type="Pfam" id="PF15104">
    <property type="entry name" value="CFAP141"/>
    <property type="match status" value="1"/>
</dbReference>
<evidence type="ECO:0000313" key="2">
    <source>
        <dbReference type="EMBL" id="TPX69913.1"/>
    </source>
</evidence>
<dbReference type="EMBL" id="QEAP01000299">
    <property type="protein sequence ID" value="TPX69913.1"/>
    <property type="molecule type" value="Genomic_DNA"/>
</dbReference>
<dbReference type="PANTHER" id="PTHR35818:SF1">
    <property type="entry name" value="CILIA- AND FLAGELLA-ASSOCIATED PROTEIN 141"/>
    <property type="match status" value="1"/>
</dbReference>
<keyword evidence="3" id="KW-1185">Reference proteome</keyword>
<dbReference type="PANTHER" id="PTHR35818">
    <property type="entry name" value="C1ORF189"/>
    <property type="match status" value="1"/>
</dbReference>
<dbReference type="AlphaFoldDB" id="A0A507F0X9"/>
<evidence type="ECO:0000256" key="1">
    <source>
        <dbReference type="SAM" id="Coils"/>
    </source>
</evidence>
<dbReference type="Proteomes" id="UP000320333">
    <property type="component" value="Unassembled WGS sequence"/>
</dbReference>
<reference evidence="2 3" key="1">
    <citation type="journal article" date="2019" name="Sci. Rep.">
        <title>Comparative genomics of chytrid fungi reveal insights into the obligate biotrophic and pathogenic lifestyle of Synchytrium endobioticum.</title>
        <authorList>
            <person name="van de Vossenberg B.T.L.H."/>
            <person name="Warris S."/>
            <person name="Nguyen H.D.T."/>
            <person name="van Gent-Pelzer M.P.E."/>
            <person name="Joly D.L."/>
            <person name="van de Geest H.C."/>
            <person name="Bonants P.J.M."/>
            <person name="Smith D.S."/>
            <person name="Levesque C.A."/>
            <person name="van der Lee T.A.J."/>
        </authorList>
    </citation>
    <scope>NUCLEOTIDE SEQUENCE [LARGE SCALE GENOMIC DNA]</scope>
    <source>
        <strain evidence="2 3">CBS 675.73</strain>
    </source>
</reference>
<evidence type="ECO:0000313" key="3">
    <source>
        <dbReference type="Proteomes" id="UP000320333"/>
    </source>
</evidence>
<accession>A0A507F0X9</accession>